<reference evidence="12 13" key="1">
    <citation type="submission" date="2019-09" db="EMBL/GenBank/DDBJ databases">
        <title>A chromosome-level genome assembly of the Chinese tupelo Nyssa sinensis.</title>
        <authorList>
            <person name="Yang X."/>
            <person name="Kang M."/>
            <person name="Yang Y."/>
            <person name="Xiong H."/>
            <person name="Wang M."/>
            <person name="Zhang Z."/>
            <person name="Wang Z."/>
            <person name="Wu H."/>
            <person name="Ma T."/>
            <person name="Liu J."/>
            <person name="Xi Z."/>
        </authorList>
    </citation>
    <scope>NUCLEOTIDE SEQUENCE [LARGE SCALE GENOMIC DNA]</scope>
    <source>
        <strain evidence="12">J267</strain>
        <tissue evidence="12">Leaf</tissue>
    </source>
</reference>
<keyword evidence="4" id="KW-0285">Flavoprotein</keyword>
<keyword evidence="5" id="KW-0274">FAD</keyword>
<evidence type="ECO:0000313" key="13">
    <source>
        <dbReference type="Proteomes" id="UP000325577"/>
    </source>
</evidence>
<dbReference type="AlphaFoldDB" id="A0A5J5ANQ0"/>
<dbReference type="Pfam" id="PF13738">
    <property type="entry name" value="Pyr_redox_3"/>
    <property type="match status" value="1"/>
</dbReference>
<dbReference type="SUPFAM" id="SSF51905">
    <property type="entry name" value="FAD/NAD(P)-binding domain"/>
    <property type="match status" value="2"/>
</dbReference>
<dbReference type="InterPro" id="IPR050982">
    <property type="entry name" value="Auxin_biosynth/cation_transpt"/>
</dbReference>
<evidence type="ECO:0000256" key="10">
    <source>
        <dbReference type="ARBA" id="ARBA00039148"/>
    </source>
</evidence>
<comment type="catalytic activity">
    <reaction evidence="11">
        <text>indole-3-pyruvate + NADPH + O2 + H(+) = (indol-3-yl)acetate + CO2 + NADP(+) + H2O</text>
        <dbReference type="Rhea" id="RHEA:34331"/>
        <dbReference type="ChEBI" id="CHEBI:15377"/>
        <dbReference type="ChEBI" id="CHEBI:15378"/>
        <dbReference type="ChEBI" id="CHEBI:15379"/>
        <dbReference type="ChEBI" id="CHEBI:16526"/>
        <dbReference type="ChEBI" id="CHEBI:17640"/>
        <dbReference type="ChEBI" id="CHEBI:30854"/>
        <dbReference type="ChEBI" id="CHEBI:57783"/>
        <dbReference type="ChEBI" id="CHEBI:58349"/>
        <dbReference type="EC" id="1.14.13.168"/>
    </reaction>
</comment>
<evidence type="ECO:0000256" key="1">
    <source>
        <dbReference type="ARBA" id="ARBA00001974"/>
    </source>
</evidence>
<evidence type="ECO:0000256" key="7">
    <source>
        <dbReference type="ARBA" id="ARBA00023002"/>
    </source>
</evidence>
<keyword evidence="13" id="KW-1185">Reference proteome</keyword>
<dbReference type="PRINTS" id="PR00368">
    <property type="entry name" value="FADPNR"/>
</dbReference>
<dbReference type="FunFam" id="3.50.50.60:FF:000100">
    <property type="entry name" value="Flavin-containing monooxygenase"/>
    <property type="match status" value="1"/>
</dbReference>
<dbReference type="GO" id="GO:0009851">
    <property type="term" value="P:auxin biosynthetic process"/>
    <property type="evidence" value="ECO:0007669"/>
    <property type="project" value="UniProtKB-KW"/>
</dbReference>
<dbReference type="PRINTS" id="PR00411">
    <property type="entry name" value="PNDRDTASEI"/>
</dbReference>
<comment type="cofactor">
    <cofactor evidence="1">
        <name>FAD</name>
        <dbReference type="ChEBI" id="CHEBI:57692"/>
    </cofactor>
</comment>
<keyword evidence="8" id="KW-0503">Monooxygenase</keyword>
<keyword evidence="6" id="KW-0521">NADP</keyword>
<comment type="pathway">
    <text evidence="2">Plant hormone metabolism; auxin biosynthesis.</text>
</comment>
<evidence type="ECO:0000256" key="3">
    <source>
        <dbReference type="ARBA" id="ARBA00009183"/>
    </source>
</evidence>
<evidence type="ECO:0000256" key="6">
    <source>
        <dbReference type="ARBA" id="ARBA00022857"/>
    </source>
</evidence>
<dbReference type="GO" id="GO:0103075">
    <property type="term" value="F:indole-3-pyruvate monooxygenase activity"/>
    <property type="evidence" value="ECO:0007669"/>
    <property type="project" value="UniProtKB-EC"/>
</dbReference>
<evidence type="ECO:0000256" key="4">
    <source>
        <dbReference type="ARBA" id="ARBA00022630"/>
    </source>
</evidence>
<keyword evidence="9" id="KW-0073">Auxin biosynthesis</keyword>
<dbReference type="PANTHER" id="PTHR43539:SF56">
    <property type="entry name" value="EXPRESSED PROTEIN"/>
    <property type="match status" value="1"/>
</dbReference>
<dbReference type="InterPro" id="IPR036188">
    <property type="entry name" value="FAD/NAD-bd_sf"/>
</dbReference>
<dbReference type="EC" id="1.14.13.168" evidence="10"/>
<dbReference type="Gene3D" id="3.50.50.60">
    <property type="entry name" value="FAD/NAD(P)-binding domain"/>
    <property type="match status" value="1"/>
</dbReference>
<name>A0A5J5ANQ0_9ASTE</name>
<gene>
    <name evidence="12" type="ORF">F0562_006424</name>
</gene>
<accession>A0A5J5ANQ0</accession>
<evidence type="ECO:0000256" key="9">
    <source>
        <dbReference type="ARBA" id="ARBA00023070"/>
    </source>
</evidence>
<comment type="similarity">
    <text evidence="3">Belongs to the FMO family.</text>
</comment>
<sequence length="413" mass="45887">MNSEFGSVWIPGSVIIGAGPSGLAAAACLQQEGVPFLILEKESCLASLWKLKTYDHLKLHLPKKFCELPYMPFPREFPTYPTKQQFISYLEDYSKHFSIKPMFGEEVRWAKYDATIGLWRVQANDSVFVSRWLIVATGENAEPVLPEIAGLMEFGGKILHTSEYKNGADFKGSKVLVVGCGNSGMEVSLDLCNSGAQVSLVVRDKLHILPREIFGSSTFALSMWLLEWFPVRLVDGLLLLCSWVILGDTCQIGIKRPEIGPLELKNTTGKTPVLDVGTITKIKSGEIKVVRGIQRFTTRGAEFVDGKVEEFESVILATGYRSNVKSWLMEGTFFNLEDDTFPNNWKGKNGGYSVASTRQGLLGASIDAKRVAEDIARQWNSETKHLNVSNFSHCISTLSHGEQKKNSQTFCLL</sequence>
<keyword evidence="7" id="KW-0560">Oxidoreductase</keyword>
<evidence type="ECO:0000256" key="2">
    <source>
        <dbReference type="ARBA" id="ARBA00004814"/>
    </source>
</evidence>
<dbReference type="PANTHER" id="PTHR43539">
    <property type="entry name" value="FLAVIN-BINDING MONOOXYGENASE-LIKE PROTEIN (AFU_ORTHOLOGUE AFUA_4G09220)"/>
    <property type="match status" value="1"/>
</dbReference>
<evidence type="ECO:0000256" key="11">
    <source>
        <dbReference type="ARBA" id="ARBA00047707"/>
    </source>
</evidence>
<dbReference type="OrthoDB" id="66881at2759"/>
<evidence type="ECO:0000256" key="5">
    <source>
        <dbReference type="ARBA" id="ARBA00022827"/>
    </source>
</evidence>
<protein>
    <recommendedName>
        <fullName evidence="10">indole-3-pyruvate monooxygenase</fullName>
        <ecNumber evidence="10">1.14.13.168</ecNumber>
    </recommendedName>
</protein>
<evidence type="ECO:0000313" key="12">
    <source>
        <dbReference type="EMBL" id="KAA8531859.1"/>
    </source>
</evidence>
<dbReference type="GO" id="GO:0050660">
    <property type="term" value="F:flavin adenine dinucleotide binding"/>
    <property type="evidence" value="ECO:0007669"/>
    <property type="project" value="TreeGrafter"/>
</dbReference>
<evidence type="ECO:0000256" key="8">
    <source>
        <dbReference type="ARBA" id="ARBA00023033"/>
    </source>
</evidence>
<dbReference type="Proteomes" id="UP000325577">
    <property type="component" value="Linkage Group LG2"/>
</dbReference>
<proteinExistence type="inferred from homology"/>
<organism evidence="12 13">
    <name type="scientific">Nyssa sinensis</name>
    <dbReference type="NCBI Taxonomy" id="561372"/>
    <lineage>
        <taxon>Eukaryota</taxon>
        <taxon>Viridiplantae</taxon>
        <taxon>Streptophyta</taxon>
        <taxon>Embryophyta</taxon>
        <taxon>Tracheophyta</taxon>
        <taxon>Spermatophyta</taxon>
        <taxon>Magnoliopsida</taxon>
        <taxon>eudicotyledons</taxon>
        <taxon>Gunneridae</taxon>
        <taxon>Pentapetalae</taxon>
        <taxon>asterids</taxon>
        <taxon>Cornales</taxon>
        <taxon>Nyssaceae</taxon>
        <taxon>Nyssa</taxon>
    </lineage>
</organism>
<dbReference type="EMBL" id="CM018043">
    <property type="protein sequence ID" value="KAA8531859.1"/>
    <property type="molecule type" value="Genomic_DNA"/>
</dbReference>